<organism evidence="1 2">
    <name type="scientific">Phocoenobacter skyensis</name>
    <dbReference type="NCBI Taxonomy" id="97481"/>
    <lineage>
        <taxon>Bacteria</taxon>
        <taxon>Pseudomonadati</taxon>
        <taxon>Pseudomonadota</taxon>
        <taxon>Gammaproteobacteria</taxon>
        <taxon>Pasteurellales</taxon>
        <taxon>Pasteurellaceae</taxon>
        <taxon>Phocoenobacter</taxon>
    </lineage>
</organism>
<dbReference type="RefSeq" id="WP_306383733.1">
    <property type="nucleotide sequence ID" value="NZ_JASAVR010000001.1"/>
</dbReference>
<evidence type="ECO:0000313" key="1">
    <source>
        <dbReference type="EMBL" id="MDP8084542.1"/>
    </source>
</evidence>
<protein>
    <submittedName>
        <fullName evidence="1">Uncharacterized protein</fullName>
    </submittedName>
</protein>
<comment type="caution">
    <text evidence="1">The sequence shown here is derived from an EMBL/GenBank/DDBJ whole genome shotgun (WGS) entry which is preliminary data.</text>
</comment>
<dbReference type="EMBL" id="JASAVS010000001">
    <property type="protein sequence ID" value="MDP8084542.1"/>
    <property type="molecule type" value="Genomic_DNA"/>
</dbReference>
<evidence type="ECO:0000313" key="2">
    <source>
        <dbReference type="Proteomes" id="UP001224812"/>
    </source>
</evidence>
<dbReference type="Proteomes" id="UP001224812">
    <property type="component" value="Unassembled WGS sequence"/>
</dbReference>
<proteinExistence type="predicted"/>
<sequence length="162" mass="18534">MKIEDFSITVTKTNGIFYGNLYKKDKLLVSTKGTPHRPNVIRMLNTAIKHHNRENGMNLPLYDKLKKAGIKVNDKEVKTEWDIAKEKQEKEKEKLKQQMKLKPIKLKPRKAIKPTQTGLFCSVDSFSVTGDDIVITAKSIAGSLKLLFDKKDFEVLKAVFKE</sequence>
<keyword evidence="2" id="KW-1185">Reference proteome</keyword>
<reference evidence="1 2" key="1">
    <citation type="journal article" date="2023" name="Front. Microbiol.">
        <title>Phylogeography and host specificity of Pasteurellaceae pathogenic to sea-farmed fish in the north-east Atlantic.</title>
        <authorList>
            <person name="Gulla S."/>
            <person name="Colquhoun D.J."/>
            <person name="Olsen A.B."/>
            <person name="Spilsberg B."/>
            <person name="Lagesen K."/>
            <person name="Aakesson C.P."/>
            <person name="Strom S."/>
            <person name="Manji F."/>
            <person name="Birkbeck T.H."/>
            <person name="Nilsen H.K."/>
        </authorList>
    </citation>
    <scope>NUCLEOTIDE SEQUENCE [LARGE SCALE GENOMIC DNA]</scope>
    <source>
        <strain evidence="1 2">VIO11850</strain>
    </source>
</reference>
<name>A0ABT9JIJ5_9PAST</name>
<accession>A0ABT9JIJ5</accession>
<gene>
    <name evidence="1" type="ORF">QJT92_01165</name>
</gene>